<proteinExistence type="inferred from homology"/>
<accession>A0A4R5QDH6</accession>
<reference evidence="5 6" key="1">
    <citation type="journal article" date="2016" name="J. Microbiol.">
        <title>Dankookia rubra gen. nov., sp. nov., an alphaproteobacterium isolated from sediment of a shallow stream.</title>
        <authorList>
            <person name="Kim W.H."/>
            <person name="Kim D.H."/>
            <person name="Kang K."/>
            <person name="Ahn T.Y."/>
        </authorList>
    </citation>
    <scope>NUCLEOTIDE SEQUENCE [LARGE SCALE GENOMIC DNA]</scope>
    <source>
        <strain evidence="5 6">JCM30602</strain>
    </source>
</reference>
<dbReference type="Proteomes" id="UP000295096">
    <property type="component" value="Unassembled WGS sequence"/>
</dbReference>
<name>A0A4R5QDH6_9PROT</name>
<sequence length="341" mass="35818">MIRATTAATMLLFAGTPAMAQLVPSFAEANAGASTQGARASATAVTATGPQDPASGAGGTRQFVPSGPPPAIPALSPERPLAPRERQAVAAVNRWRLRACRANVDTEGVFHLRQGQCEPTVVCAPGHPCDIAFEPGEYPTSPADRGDSRWDVHPRFSGTGAQRTLHLVVTPSDAGLDTSLVVRTDRRVVSIRLISRARDYMPLVAIDHPQRTEAAEWAGVIANGQRQAALSSVSSNPCDQAPVVPPEAFKIGSGRYSWRPVQVYAVGTPVGQKTCIEFSASVGSVGLPVLIAYGAGGGEEVISYRPSGRRFVVDGLLDKAALVAGAEGSMDSISIERRGYR</sequence>
<evidence type="ECO:0000256" key="4">
    <source>
        <dbReference type="SAM" id="SignalP"/>
    </source>
</evidence>
<dbReference type="Pfam" id="PF03524">
    <property type="entry name" value="CagX"/>
    <property type="match status" value="1"/>
</dbReference>
<evidence type="ECO:0000313" key="6">
    <source>
        <dbReference type="Proteomes" id="UP000295096"/>
    </source>
</evidence>
<gene>
    <name evidence="5" type="ORF">E2C06_17880</name>
</gene>
<dbReference type="OrthoDB" id="9815808at2"/>
<feature type="region of interest" description="Disordered" evidence="3">
    <location>
        <begin position="41"/>
        <end position="85"/>
    </location>
</feature>
<evidence type="ECO:0000256" key="2">
    <source>
        <dbReference type="ARBA" id="ARBA00022729"/>
    </source>
</evidence>
<dbReference type="AlphaFoldDB" id="A0A4R5QDH6"/>
<dbReference type="InterPro" id="IPR033645">
    <property type="entry name" value="VirB9/CagX/TrbG_C"/>
</dbReference>
<keyword evidence="2 4" id="KW-0732">Signal</keyword>
<protein>
    <recommendedName>
        <fullName evidence="7">Conjugal transfer protein TrbG</fullName>
    </recommendedName>
</protein>
<comment type="caution">
    <text evidence="5">The sequence shown here is derived from an EMBL/GenBank/DDBJ whole genome shotgun (WGS) entry which is preliminary data.</text>
</comment>
<evidence type="ECO:0000313" key="5">
    <source>
        <dbReference type="EMBL" id="TDH61240.1"/>
    </source>
</evidence>
<organism evidence="5 6">
    <name type="scientific">Dankookia rubra</name>
    <dbReference type="NCBI Taxonomy" id="1442381"/>
    <lineage>
        <taxon>Bacteria</taxon>
        <taxon>Pseudomonadati</taxon>
        <taxon>Pseudomonadota</taxon>
        <taxon>Alphaproteobacteria</taxon>
        <taxon>Acetobacterales</taxon>
        <taxon>Roseomonadaceae</taxon>
        <taxon>Dankookia</taxon>
    </lineage>
</organism>
<dbReference type="InterPro" id="IPR010258">
    <property type="entry name" value="Conjugal_tfr_TrbG/VirB9/CagX"/>
</dbReference>
<feature type="chain" id="PRO_5020514627" description="Conjugal transfer protein TrbG" evidence="4">
    <location>
        <begin position="21"/>
        <end position="341"/>
    </location>
</feature>
<evidence type="ECO:0008006" key="7">
    <source>
        <dbReference type="Google" id="ProtNLM"/>
    </source>
</evidence>
<dbReference type="InterPro" id="IPR038161">
    <property type="entry name" value="VirB9/CagX/TrbG_C_sf"/>
</dbReference>
<keyword evidence="6" id="KW-1185">Reference proteome</keyword>
<dbReference type="Gene3D" id="2.60.40.2500">
    <property type="match status" value="1"/>
</dbReference>
<dbReference type="CDD" id="cd06911">
    <property type="entry name" value="VirB9_CagX_TrbG"/>
    <property type="match status" value="1"/>
</dbReference>
<comment type="similarity">
    <text evidence="1">Belongs to the TrbG/VirB9 family.</text>
</comment>
<feature type="signal peptide" evidence="4">
    <location>
        <begin position="1"/>
        <end position="20"/>
    </location>
</feature>
<evidence type="ECO:0000256" key="3">
    <source>
        <dbReference type="SAM" id="MobiDB-lite"/>
    </source>
</evidence>
<evidence type="ECO:0000256" key="1">
    <source>
        <dbReference type="ARBA" id="ARBA00006135"/>
    </source>
</evidence>
<dbReference type="EMBL" id="SMSJ01000024">
    <property type="protein sequence ID" value="TDH61240.1"/>
    <property type="molecule type" value="Genomic_DNA"/>
</dbReference>